<comment type="caution">
    <text evidence="9">The sequence shown here is derived from an EMBL/GenBank/DDBJ whole genome shotgun (WGS) entry which is preliminary data.</text>
</comment>
<dbReference type="Pfam" id="PF00953">
    <property type="entry name" value="Glycos_transf_4"/>
    <property type="match status" value="1"/>
</dbReference>
<evidence type="ECO:0000256" key="7">
    <source>
        <dbReference type="PIRSR" id="PIRSR600715-1"/>
    </source>
</evidence>
<keyword evidence="6 8" id="KW-0472">Membrane</keyword>
<comment type="subcellular location">
    <subcellularLocation>
        <location evidence="1">Cell membrane</location>
        <topology evidence="1">Multi-pass membrane protein</topology>
    </subcellularLocation>
</comment>
<evidence type="ECO:0000256" key="5">
    <source>
        <dbReference type="ARBA" id="ARBA00022989"/>
    </source>
</evidence>
<dbReference type="AlphaFoldDB" id="A0A7C4QMN0"/>
<feature type="transmembrane region" description="Helical" evidence="8">
    <location>
        <begin position="126"/>
        <end position="145"/>
    </location>
</feature>
<evidence type="ECO:0000256" key="8">
    <source>
        <dbReference type="SAM" id="Phobius"/>
    </source>
</evidence>
<keyword evidence="7" id="KW-0460">Magnesium</keyword>
<dbReference type="GO" id="GO:0071555">
    <property type="term" value="P:cell wall organization"/>
    <property type="evidence" value="ECO:0007669"/>
    <property type="project" value="TreeGrafter"/>
</dbReference>
<dbReference type="EMBL" id="DSVQ01000011">
    <property type="protein sequence ID" value="HGT38700.1"/>
    <property type="molecule type" value="Genomic_DNA"/>
</dbReference>
<protein>
    <submittedName>
        <fullName evidence="9">Undecaprenyl/decaprenyl-phosphate alpha-N-acetylglucosaminyl 1-phosphate transferase</fullName>
    </submittedName>
</protein>
<feature type="transmembrane region" description="Helical" evidence="8">
    <location>
        <begin position="305"/>
        <end position="333"/>
    </location>
</feature>
<evidence type="ECO:0000256" key="3">
    <source>
        <dbReference type="ARBA" id="ARBA00022679"/>
    </source>
</evidence>
<dbReference type="GO" id="GO:0044038">
    <property type="term" value="P:cell wall macromolecule biosynthetic process"/>
    <property type="evidence" value="ECO:0007669"/>
    <property type="project" value="TreeGrafter"/>
</dbReference>
<dbReference type="GO" id="GO:0005886">
    <property type="term" value="C:plasma membrane"/>
    <property type="evidence" value="ECO:0007669"/>
    <property type="project" value="UniProtKB-SubCell"/>
</dbReference>
<organism evidence="9">
    <name type="scientific">Schlesneria paludicola</name>
    <dbReference type="NCBI Taxonomy" id="360056"/>
    <lineage>
        <taxon>Bacteria</taxon>
        <taxon>Pseudomonadati</taxon>
        <taxon>Planctomycetota</taxon>
        <taxon>Planctomycetia</taxon>
        <taxon>Planctomycetales</taxon>
        <taxon>Planctomycetaceae</taxon>
        <taxon>Schlesneria</taxon>
    </lineage>
</organism>
<evidence type="ECO:0000256" key="2">
    <source>
        <dbReference type="ARBA" id="ARBA00022475"/>
    </source>
</evidence>
<proteinExistence type="predicted"/>
<dbReference type="GO" id="GO:0046872">
    <property type="term" value="F:metal ion binding"/>
    <property type="evidence" value="ECO:0007669"/>
    <property type="project" value="UniProtKB-KW"/>
</dbReference>
<dbReference type="GO" id="GO:0016780">
    <property type="term" value="F:phosphotransferase activity, for other substituted phosphate groups"/>
    <property type="evidence" value="ECO:0007669"/>
    <property type="project" value="InterPro"/>
</dbReference>
<dbReference type="PANTHER" id="PTHR22926:SF3">
    <property type="entry name" value="UNDECAPRENYL-PHOSPHATE ALPHA-N-ACETYLGLUCOSAMINYL 1-PHOSPHATE TRANSFERASE"/>
    <property type="match status" value="1"/>
</dbReference>
<keyword evidence="7" id="KW-0479">Metal-binding</keyword>
<feature type="binding site" evidence="7">
    <location>
        <position position="232"/>
    </location>
    <ligand>
        <name>Mg(2+)</name>
        <dbReference type="ChEBI" id="CHEBI:18420"/>
    </ligand>
</feature>
<keyword evidence="4 8" id="KW-0812">Transmembrane</keyword>
<gene>
    <name evidence="9" type="ORF">ENS64_05485</name>
</gene>
<keyword evidence="2" id="KW-1003">Cell membrane</keyword>
<dbReference type="PANTHER" id="PTHR22926">
    <property type="entry name" value="PHOSPHO-N-ACETYLMURAMOYL-PENTAPEPTIDE-TRANSFERASE"/>
    <property type="match status" value="1"/>
</dbReference>
<accession>A0A7C4QMN0</accession>
<feature type="transmembrane region" description="Helical" evidence="8">
    <location>
        <begin position="96"/>
        <end position="114"/>
    </location>
</feature>
<dbReference type="GO" id="GO:0009103">
    <property type="term" value="P:lipopolysaccharide biosynthetic process"/>
    <property type="evidence" value="ECO:0007669"/>
    <property type="project" value="TreeGrafter"/>
</dbReference>
<comment type="cofactor">
    <cofactor evidence="7">
        <name>Mg(2+)</name>
        <dbReference type="ChEBI" id="CHEBI:18420"/>
    </cofactor>
</comment>
<feature type="transmembrane region" description="Helical" evidence="8">
    <location>
        <begin position="48"/>
        <end position="69"/>
    </location>
</feature>
<evidence type="ECO:0000256" key="1">
    <source>
        <dbReference type="ARBA" id="ARBA00004651"/>
    </source>
</evidence>
<keyword evidence="5 8" id="KW-1133">Transmembrane helix</keyword>
<feature type="transmembrane region" description="Helical" evidence="8">
    <location>
        <begin position="233"/>
        <end position="255"/>
    </location>
</feature>
<feature type="transmembrane region" description="Helical" evidence="8">
    <location>
        <begin position="177"/>
        <end position="196"/>
    </location>
</feature>
<feature type="transmembrane region" description="Helical" evidence="8">
    <location>
        <begin position="339"/>
        <end position="359"/>
    </location>
</feature>
<feature type="binding site" evidence="7">
    <location>
        <position position="169"/>
    </location>
    <ligand>
        <name>Mg(2+)</name>
        <dbReference type="ChEBI" id="CHEBI:18420"/>
    </ligand>
</feature>
<feature type="transmembrane region" description="Helical" evidence="8">
    <location>
        <begin position="151"/>
        <end position="170"/>
    </location>
</feature>
<name>A0A7C4QMN0_9PLAN</name>
<dbReference type="InterPro" id="IPR000715">
    <property type="entry name" value="Glycosyl_transferase_4"/>
</dbReference>
<feature type="transmembrane region" description="Helical" evidence="8">
    <location>
        <begin position="202"/>
        <end position="221"/>
    </location>
</feature>
<evidence type="ECO:0000313" key="9">
    <source>
        <dbReference type="EMBL" id="HGT38700.1"/>
    </source>
</evidence>
<reference evidence="9" key="1">
    <citation type="journal article" date="2020" name="mSystems">
        <title>Genome- and Community-Level Interaction Insights into Carbon Utilization and Element Cycling Functions of Hydrothermarchaeota in Hydrothermal Sediment.</title>
        <authorList>
            <person name="Zhou Z."/>
            <person name="Liu Y."/>
            <person name="Xu W."/>
            <person name="Pan J."/>
            <person name="Luo Z.H."/>
            <person name="Li M."/>
        </authorList>
    </citation>
    <scope>NUCLEOTIDE SEQUENCE [LARGE SCALE GENOMIC DNA]</scope>
    <source>
        <strain evidence="9">SpSt-508</strain>
    </source>
</reference>
<evidence type="ECO:0000256" key="4">
    <source>
        <dbReference type="ARBA" id="ARBA00022692"/>
    </source>
</evidence>
<feature type="transmembrane region" description="Helical" evidence="8">
    <location>
        <begin position="6"/>
        <end position="27"/>
    </location>
</feature>
<sequence length="366" mass="38723">MGIFILGCIGPAFVVAFLTTWLMRWLAPRWGLVDLPAARKVHRVPTPLGGGVGIWCGVLVPLATVQYLLLGYPDPLPAWLPVDWAAHLDGVEARAAQLWGVLAAATVLAIAGLVDDFRPIPWQPRLALQFLVASFVVASGVRGSIFIASPWVGAVLTIGWMVVLVNSFNFLDNMDGLSGGVGLIVSGIFAVMMLMAPGGPRWLVAGFFLVLSGSLLGFLCHNWSPARIFMGDAGSYFVGFSLAAMTVLGTFYTPAASAQHVILAPFCVLAIPLYDLASVVLIRLSEGRSPFQPDKRHFSHRLVAMGLRPVTAVLTVHLATLTTGLGGLVLYFVPTWSAAVIPLAMVACVVLMIAVLEAAPGGNGSA</sequence>
<dbReference type="CDD" id="cd06853">
    <property type="entry name" value="GT_WecA_like"/>
    <property type="match status" value="1"/>
</dbReference>
<feature type="transmembrane region" description="Helical" evidence="8">
    <location>
        <begin position="261"/>
        <end position="284"/>
    </location>
</feature>
<keyword evidence="3 9" id="KW-0808">Transferase</keyword>
<evidence type="ECO:0000256" key="6">
    <source>
        <dbReference type="ARBA" id="ARBA00023136"/>
    </source>
</evidence>